<dbReference type="InterPro" id="IPR016181">
    <property type="entry name" value="Acyl_CoA_acyltransferase"/>
</dbReference>
<dbReference type="Gene3D" id="3.40.630.30">
    <property type="match status" value="1"/>
</dbReference>
<dbReference type="Proteomes" id="UP000196531">
    <property type="component" value="Unassembled WGS sequence"/>
</dbReference>
<organism evidence="2 3">
    <name type="scientific">Halobacteriovorax marinus</name>
    <dbReference type="NCBI Taxonomy" id="97084"/>
    <lineage>
        <taxon>Bacteria</taxon>
        <taxon>Pseudomonadati</taxon>
        <taxon>Bdellovibrionota</taxon>
        <taxon>Bacteriovoracia</taxon>
        <taxon>Bacteriovoracales</taxon>
        <taxon>Halobacteriovoraceae</taxon>
        <taxon>Halobacteriovorax</taxon>
    </lineage>
</organism>
<reference evidence="3" key="1">
    <citation type="journal article" date="2017" name="Proc. Natl. Acad. Sci. U.S.A.">
        <title>Simulation of Deepwater Horizon oil plume reveals substrate specialization within a complex community of hydrocarbon-degraders.</title>
        <authorList>
            <person name="Hu P."/>
            <person name="Dubinsky E.A."/>
            <person name="Probst A.J."/>
            <person name="Wang J."/>
            <person name="Sieber C.M.K."/>
            <person name="Tom L.M."/>
            <person name="Gardinali P."/>
            <person name="Banfield J.F."/>
            <person name="Atlas R.M."/>
            <person name="Andersen G.L."/>
        </authorList>
    </citation>
    <scope>NUCLEOTIDE SEQUENCE [LARGE SCALE GENOMIC DNA]</scope>
</reference>
<evidence type="ECO:0000259" key="1">
    <source>
        <dbReference type="PROSITE" id="PS51186"/>
    </source>
</evidence>
<evidence type="ECO:0000313" key="2">
    <source>
        <dbReference type="EMBL" id="OUR93532.1"/>
    </source>
</evidence>
<proteinExistence type="predicted"/>
<sequence>MNSDYNIEIKELHSQDTKILEEALILMNRTQGDGLFNMNYLVSRIERQDALALGAFVDGDLVSVGCAEMITEFSYYVPFEENILERLKGHKVGSLCTLCVREDFQGKGIGQLISKRRMDWLKNNKCNLILGISWLSGLSHTSDRVFNKLGFHLISDVDEFFKESAIKYPFNCPGCHTQPCKCSAALYQYDINN</sequence>
<dbReference type="EMBL" id="MAAO01000015">
    <property type="protein sequence ID" value="OUR93532.1"/>
    <property type="molecule type" value="Genomic_DNA"/>
</dbReference>
<accession>A0A1Y5F2J0</accession>
<dbReference type="InterPro" id="IPR000182">
    <property type="entry name" value="GNAT_dom"/>
</dbReference>
<dbReference type="Pfam" id="PF00583">
    <property type="entry name" value="Acetyltransf_1"/>
    <property type="match status" value="1"/>
</dbReference>
<dbReference type="PROSITE" id="PS51186">
    <property type="entry name" value="GNAT"/>
    <property type="match status" value="1"/>
</dbReference>
<comment type="caution">
    <text evidence="2">The sequence shown here is derived from an EMBL/GenBank/DDBJ whole genome shotgun (WGS) entry which is preliminary data.</text>
</comment>
<name>A0A1Y5F2J0_9BACT</name>
<evidence type="ECO:0000313" key="3">
    <source>
        <dbReference type="Proteomes" id="UP000196531"/>
    </source>
</evidence>
<dbReference type="AlphaFoldDB" id="A0A1Y5F2J0"/>
<dbReference type="SUPFAM" id="SSF55729">
    <property type="entry name" value="Acyl-CoA N-acyltransferases (Nat)"/>
    <property type="match status" value="1"/>
</dbReference>
<dbReference type="CDD" id="cd04301">
    <property type="entry name" value="NAT_SF"/>
    <property type="match status" value="1"/>
</dbReference>
<dbReference type="GO" id="GO:0016747">
    <property type="term" value="F:acyltransferase activity, transferring groups other than amino-acyl groups"/>
    <property type="evidence" value="ECO:0007669"/>
    <property type="project" value="InterPro"/>
</dbReference>
<feature type="domain" description="N-acetyltransferase" evidence="1">
    <location>
        <begin position="7"/>
        <end position="173"/>
    </location>
</feature>
<protein>
    <recommendedName>
        <fullName evidence="1">N-acetyltransferase domain-containing protein</fullName>
    </recommendedName>
</protein>
<gene>
    <name evidence="2" type="ORF">A9Q84_18860</name>
</gene>